<dbReference type="InterPro" id="IPR042070">
    <property type="entry name" value="PucR_C-HTH_sf"/>
</dbReference>
<organism evidence="3 4">
    <name type="scientific">Actinocorallia longicatena</name>
    <dbReference type="NCBI Taxonomy" id="111803"/>
    <lineage>
        <taxon>Bacteria</taxon>
        <taxon>Bacillati</taxon>
        <taxon>Actinomycetota</taxon>
        <taxon>Actinomycetes</taxon>
        <taxon>Streptosporangiales</taxon>
        <taxon>Thermomonosporaceae</taxon>
        <taxon>Actinocorallia</taxon>
    </lineage>
</organism>
<comment type="caution">
    <text evidence="3">The sequence shown here is derived from an EMBL/GenBank/DDBJ whole genome shotgun (WGS) entry which is preliminary data.</text>
</comment>
<sequence>MRYRLIDHDLPDEAMAALVALLRENAELAALESVREIEERLPVFRRPDDPRYRDILLLTVNWTVGQFIDLIEDSDDPLERLLGYCRELGAVTVKEGIEPEAWQAAFRIGAGTSIQLLSEAATKYPGITAALIGQVAQRVLGYLDEITAAMAAGHAEGLAVLQRGGVDVNERRRRLVEALLEPEPDRDVLRELALDAQWRIPRRAAVVALRRRDRTRRPSVPADALSGLHLEEPCLIVADPDGPGRRRALETELGRGWTAAIGPTEQVTGLARSRDWARRALHLARFCKMDGPGLVVAADHIPMMVAVKDRDMLEHLVAARLGPLLELRDPQRLRLAETLLACLECSFNANEVAGHLHLHAQTVRYRQRQILALFGDVIHAPERRLELILALRYWRAGTVGHM</sequence>
<dbReference type="Pfam" id="PF25906">
    <property type="entry name" value="PucR-like_N"/>
    <property type="match status" value="1"/>
</dbReference>
<reference evidence="4" key="1">
    <citation type="journal article" date="2019" name="Int. J. Syst. Evol. Microbiol.">
        <title>The Global Catalogue of Microorganisms (GCM) 10K type strain sequencing project: providing services to taxonomists for standard genome sequencing and annotation.</title>
        <authorList>
            <consortium name="The Broad Institute Genomics Platform"/>
            <consortium name="The Broad Institute Genome Sequencing Center for Infectious Disease"/>
            <person name="Wu L."/>
            <person name="Ma J."/>
        </authorList>
    </citation>
    <scope>NUCLEOTIDE SEQUENCE [LARGE SCALE GENOMIC DNA]</scope>
    <source>
        <strain evidence="4">JCM 9377</strain>
    </source>
</reference>
<name>A0ABP6QC24_9ACTN</name>
<feature type="domain" description="PucR C-terminal helix-turn-helix" evidence="1">
    <location>
        <begin position="335"/>
        <end position="392"/>
    </location>
</feature>
<evidence type="ECO:0000259" key="1">
    <source>
        <dbReference type="Pfam" id="PF13556"/>
    </source>
</evidence>
<protein>
    <submittedName>
        <fullName evidence="3">Helix-turn-helix domain-containing protein</fullName>
    </submittedName>
</protein>
<feature type="domain" description="PucR-like N-terminal" evidence="2">
    <location>
        <begin position="17"/>
        <end position="180"/>
    </location>
</feature>
<dbReference type="EMBL" id="BAAAUV010000008">
    <property type="protein sequence ID" value="GAA3216848.1"/>
    <property type="molecule type" value="Genomic_DNA"/>
</dbReference>
<proteinExistence type="predicted"/>
<keyword evidence="4" id="KW-1185">Reference proteome</keyword>
<dbReference type="InterPro" id="IPR051448">
    <property type="entry name" value="CdaR-like_regulators"/>
</dbReference>
<evidence type="ECO:0000313" key="3">
    <source>
        <dbReference type="EMBL" id="GAA3216848.1"/>
    </source>
</evidence>
<dbReference type="Gene3D" id="1.10.10.2840">
    <property type="entry name" value="PucR C-terminal helix-turn-helix domain"/>
    <property type="match status" value="1"/>
</dbReference>
<accession>A0ABP6QC24</accession>
<dbReference type="Proteomes" id="UP001501237">
    <property type="component" value="Unassembled WGS sequence"/>
</dbReference>
<evidence type="ECO:0000313" key="4">
    <source>
        <dbReference type="Proteomes" id="UP001501237"/>
    </source>
</evidence>
<gene>
    <name evidence="3" type="ORF">GCM10010468_39250</name>
</gene>
<evidence type="ECO:0000259" key="2">
    <source>
        <dbReference type="Pfam" id="PF25906"/>
    </source>
</evidence>
<dbReference type="RefSeq" id="WP_344830110.1">
    <property type="nucleotide sequence ID" value="NZ_BAAAUV010000008.1"/>
</dbReference>
<dbReference type="InterPro" id="IPR058663">
    <property type="entry name" value="PucR-like_N"/>
</dbReference>
<dbReference type="Pfam" id="PF13556">
    <property type="entry name" value="HTH_30"/>
    <property type="match status" value="1"/>
</dbReference>
<dbReference type="InterPro" id="IPR025736">
    <property type="entry name" value="PucR_C-HTH_dom"/>
</dbReference>
<dbReference type="PANTHER" id="PTHR33744:SF1">
    <property type="entry name" value="DNA-BINDING TRANSCRIPTIONAL ACTIVATOR ADER"/>
    <property type="match status" value="1"/>
</dbReference>
<dbReference type="PANTHER" id="PTHR33744">
    <property type="entry name" value="CARBOHYDRATE DIACID REGULATOR"/>
    <property type="match status" value="1"/>
</dbReference>